<evidence type="ECO:0000313" key="1">
    <source>
        <dbReference type="EMBL" id="KKN51756.1"/>
    </source>
</evidence>
<sequence>MEGSIIMKTQSLFNYAVVENIKSKDENGNIDSTKLKVHGSGTAMPAYDADNAEVKALALVKLPEKADIDEVRAIVTPFC</sequence>
<organism evidence="1">
    <name type="scientific">marine sediment metagenome</name>
    <dbReference type="NCBI Taxonomy" id="412755"/>
    <lineage>
        <taxon>unclassified sequences</taxon>
        <taxon>metagenomes</taxon>
        <taxon>ecological metagenomes</taxon>
    </lineage>
</organism>
<proteinExistence type="predicted"/>
<protein>
    <submittedName>
        <fullName evidence="1">Uncharacterized protein</fullName>
    </submittedName>
</protein>
<comment type="caution">
    <text evidence="1">The sequence shown here is derived from an EMBL/GenBank/DDBJ whole genome shotgun (WGS) entry which is preliminary data.</text>
</comment>
<dbReference type="AlphaFoldDB" id="A0A0F9TRM7"/>
<accession>A0A0F9TRM7</accession>
<gene>
    <name evidence="1" type="ORF">LCGC14_0619330</name>
</gene>
<reference evidence="1" key="1">
    <citation type="journal article" date="2015" name="Nature">
        <title>Complex archaea that bridge the gap between prokaryotes and eukaryotes.</title>
        <authorList>
            <person name="Spang A."/>
            <person name="Saw J.H."/>
            <person name="Jorgensen S.L."/>
            <person name="Zaremba-Niedzwiedzka K."/>
            <person name="Martijn J."/>
            <person name="Lind A.E."/>
            <person name="van Eijk R."/>
            <person name="Schleper C."/>
            <person name="Guy L."/>
            <person name="Ettema T.J."/>
        </authorList>
    </citation>
    <scope>NUCLEOTIDE SEQUENCE</scope>
</reference>
<name>A0A0F9TRM7_9ZZZZ</name>
<dbReference type="EMBL" id="LAZR01001049">
    <property type="protein sequence ID" value="KKN51756.1"/>
    <property type="molecule type" value="Genomic_DNA"/>
</dbReference>